<sequence length="130" mass="14667">MRPKRGIATDGAHSMKRGVTRYRAVNLATGELLFEQNIGNQTINIGEFLGVVEAAKYIIEHRFSPAIIYTDSLTALTWFNEKRTASRKRNAALKKAEIFLKAMASEIDKIEVLHWNNSLWGETPADFGEK</sequence>
<accession>B0MZG9</accession>
<proteinExistence type="predicted"/>
<dbReference type="Gene3D" id="3.30.420.10">
    <property type="entry name" value="Ribonuclease H-like superfamily/Ribonuclease H"/>
    <property type="match status" value="1"/>
</dbReference>
<dbReference type="RefSeq" id="WP_004328584.1">
    <property type="nucleotide sequence ID" value="NZ_DS499577.1"/>
</dbReference>
<reference evidence="1" key="2">
    <citation type="submission" date="2013-09" db="EMBL/GenBank/DDBJ databases">
        <title>Draft genome sequence of Alistipes putredinis (DSM 17216).</title>
        <authorList>
            <person name="Sudarsanam P."/>
            <person name="Ley R."/>
            <person name="Guruge J."/>
            <person name="Turnbaugh P.J."/>
            <person name="Mahowald M."/>
            <person name="Liep D."/>
            <person name="Gordon J."/>
        </authorList>
    </citation>
    <scope>NUCLEOTIDE SEQUENCE</scope>
    <source>
        <strain evidence="1">DSM 17216</strain>
    </source>
</reference>
<reference evidence="1" key="1">
    <citation type="submission" date="2007-10" db="EMBL/GenBank/DDBJ databases">
        <authorList>
            <person name="Fulton L."/>
            <person name="Clifton S."/>
            <person name="Fulton B."/>
            <person name="Xu J."/>
            <person name="Minx P."/>
            <person name="Pepin K.H."/>
            <person name="Johnson M."/>
            <person name="Thiruvilangam P."/>
            <person name="Bhonagiri V."/>
            <person name="Nash W.E."/>
            <person name="Mardis E.R."/>
            <person name="Wilson R.K."/>
        </authorList>
    </citation>
    <scope>NUCLEOTIDE SEQUENCE [LARGE SCALE GENOMIC DNA]</scope>
    <source>
        <strain evidence="1">DSM 17216</strain>
    </source>
</reference>
<dbReference type="HOGENOM" id="CLU_080985_2_0_10"/>
<organism evidence="1 2">
    <name type="scientific">Alistipes putredinis DSM 17216</name>
    <dbReference type="NCBI Taxonomy" id="445970"/>
    <lineage>
        <taxon>Bacteria</taxon>
        <taxon>Pseudomonadati</taxon>
        <taxon>Bacteroidota</taxon>
        <taxon>Bacteroidia</taxon>
        <taxon>Bacteroidales</taxon>
        <taxon>Rikenellaceae</taxon>
        <taxon>Alistipes</taxon>
    </lineage>
</organism>
<comment type="caution">
    <text evidence="1">The sequence shown here is derived from an EMBL/GenBank/DDBJ whole genome shotgun (WGS) entry which is preliminary data.</text>
</comment>
<dbReference type="eggNOG" id="COG0328">
    <property type="taxonomic scope" value="Bacteria"/>
</dbReference>
<dbReference type="AlphaFoldDB" id="B0MZG9"/>
<dbReference type="GeneID" id="73802941"/>
<evidence type="ECO:0000313" key="1">
    <source>
        <dbReference type="EMBL" id="EDS03005.1"/>
    </source>
</evidence>
<name>B0MZG9_9BACT</name>
<dbReference type="OrthoDB" id="9811552at2"/>
<protein>
    <submittedName>
        <fullName evidence="1">Ribonuclease H family protein</fullName>
    </submittedName>
</protein>
<dbReference type="SUPFAM" id="SSF53098">
    <property type="entry name" value="Ribonuclease H-like"/>
    <property type="match status" value="1"/>
</dbReference>
<dbReference type="InterPro" id="IPR012337">
    <property type="entry name" value="RNaseH-like_sf"/>
</dbReference>
<dbReference type="EMBL" id="ABFK02000020">
    <property type="protein sequence ID" value="EDS03005.1"/>
    <property type="molecule type" value="Genomic_DNA"/>
</dbReference>
<evidence type="ECO:0000313" key="2">
    <source>
        <dbReference type="Proteomes" id="UP000005819"/>
    </source>
</evidence>
<dbReference type="InterPro" id="IPR036397">
    <property type="entry name" value="RNaseH_sf"/>
</dbReference>
<dbReference type="GO" id="GO:0003676">
    <property type="term" value="F:nucleic acid binding"/>
    <property type="evidence" value="ECO:0007669"/>
    <property type="project" value="InterPro"/>
</dbReference>
<dbReference type="Proteomes" id="UP000005819">
    <property type="component" value="Unassembled WGS sequence"/>
</dbReference>
<gene>
    <name evidence="1" type="ORF">ALIPUT_02543</name>
</gene>
<keyword evidence="2" id="KW-1185">Reference proteome</keyword>